<dbReference type="InParanoid" id="G4TI59"/>
<organism evidence="2 3">
    <name type="scientific">Serendipita indica (strain DSM 11827)</name>
    <name type="common">Root endophyte fungus</name>
    <name type="synonym">Piriformospora indica</name>
    <dbReference type="NCBI Taxonomy" id="1109443"/>
    <lineage>
        <taxon>Eukaryota</taxon>
        <taxon>Fungi</taxon>
        <taxon>Dikarya</taxon>
        <taxon>Basidiomycota</taxon>
        <taxon>Agaricomycotina</taxon>
        <taxon>Agaricomycetes</taxon>
        <taxon>Sebacinales</taxon>
        <taxon>Serendipitaceae</taxon>
        <taxon>Serendipita</taxon>
    </lineage>
</organism>
<dbReference type="AlphaFoldDB" id="G4TI59"/>
<evidence type="ECO:0000313" key="3">
    <source>
        <dbReference type="Proteomes" id="UP000007148"/>
    </source>
</evidence>
<comment type="caution">
    <text evidence="2">The sequence shown here is derived from an EMBL/GenBank/DDBJ whole genome shotgun (WGS) entry which is preliminary data.</text>
</comment>
<evidence type="ECO:0000313" key="2">
    <source>
        <dbReference type="EMBL" id="CCA71008.1"/>
    </source>
</evidence>
<keyword evidence="3" id="KW-1185">Reference proteome</keyword>
<reference evidence="2 3" key="1">
    <citation type="journal article" date="2011" name="PLoS Pathog.">
        <title>Endophytic Life Strategies Decoded by Genome and Transcriptome Analyses of the Mutualistic Root Symbiont Piriformospora indica.</title>
        <authorList>
            <person name="Zuccaro A."/>
            <person name="Lahrmann U."/>
            <person name="Guldener U."/>
            <person name="Langen G."/>
            <person name="Pfiffi S."/>
            <person name="Biedenkopf D."/>
            <person name="Wong P."/>
            <person name="Samans B."/>
            <person name="Grimm C."/>
            <person name="Basiewicz M."/>
            <person name="Murat C."/>
            <person name="Martin F."/>
            <person name="Kogel K.H."/>
        </authorList>
    </citation>
    <scope>NUCLEOTIDE SEQUENCE [LARGE SCALE GENOMIC DNA]</scope>
    <source>
        <strain evidence="2 3">DSM 11827</strain>
    </source>
</reference>
<protein>
    <submittedName>
        <fullName evidence="2">Uncharacterized protein</fullName>
    </submittedName>
</protein>
<feature type="compositionally biased region" description="Polar residues" evidence="1">
    <location>
        <begin position="151"/>
        <end position="160"/>
    </location>
</feature>
<sequence length="347" mass="38131">MEFLRKDLLWNDFLNEEPHPGIPLPFSSGEDPFAPAPTYYYPLMDYTLEGYEYTHPSACINPMYTLGMHHPSLMKPTTLQPQVGSSLAIDPQLQDAPTPSSNTSRDSTPPASHGQTQESTNGPASLVPASLAAIFATSSATTSPMAIAVASTPQRKSASTRPKRRRTAPYPTSSTSDTSMDTFTVQDGLPVLVVENPGELPPTTVYTLSSPDEITSEATRLSRRLRHHILSSVAHHPCMTCPVFDCPLGGWNTLLHGPYPTSKAKAYGKTGKFFTTNEILRHVRSKHTPPTDLRCEHPGCATQKRLDEKKSNVTGTFSRLDVFKAHLKEHPTHKHALSEELKDKYGL</sequence>
<evidence type="ECO:0000256" key="1">
    <source>
        <dbReference type="SAM" id="MobiDB-lite"/>
    </source>
</evidence>
<dbReference type="HOGENOM" id="CLU_799535_0_0_1"/>
<feature type="compositionally biased region" description="Low complexity" evidence="1">
    <location>
        <begin position="172"/>
        <end position="182"/>
    </location>
</feature>
<feature type="compositionally biased region" description="Polar residues" evidence="1">
    <location>
        <begin position="95"/>
        <end position="123"/>
    </location>
</feature>
<feature type="region of interest" description="Disordered" evidence="1">
    <location>
        <begin position="90"/>
        <end position="124"/>
    </location>
</feature>
<name>G4TI59_SERID</name>
<dbReference type="EMBL" id="CAFZ01000102">
    <property type="protein sequence ID" value="CCA71008.1"/>
    <property type="molecule type" value="Genomic_DNA"/>
</dbReference>
<gene>
    <name evidence="2" type="ORF">PIIN_04942</name>
</gene>
<accession>G4TI59</accession>
<dbReference type="Proteomes" id="UP000007148">
    <property type="component" value="Unassembled WGS sequence"/>
</dbReference>
<feature type="region of interest" description="Disordered" evidence="1">
    <location>
        <begin position="146"/>
        <end position="182"/>
    </location>
</feature>
<proteinExistence type="predicted"/>
<dbReference type="OrthoDB" id="3268982at2759"/>